<accession>A0A7T4T8M8</accession>
<feature type="region of interest" description="Disordered" evidence="1">
    <location>
        <begin position="328"/>
        <end position="366"/>
    </location>
</feature>
<feature type="region of interest" description="Disordered" evidence="1">
    <location>
        <begin position="187"/>
        <end position="267"/>
    </location>
</feature>
<organism evidence="3 4">
    <name type="scientific">Paraburkholderia ginsengisoli</name>
    <dbReference type="NCBI Taxonomy" id="311231"/>
    <lineage>
        <taxon>Bacteria</taxon>
        <taxon>Pseudomonadati</taxon>
        <taxon>Pseudomonadota</taxon>
        <taxon>Betaproteobacteria</taxon>
        <taxon>Burkholderiales</taxon>
        <taxon>Burkholderiaceae</taxon>
        <taxon>Paraburkholderia</taxon>
    </lineage>
</organism>
<sequence length="366" mass="38985">MSTILLTPVEGAIAMPRLRPLDRLPAPFGRDWALLAPGHSWRTEIKALYAAVLRTFCMSDKAILSFCKWVPLNARRAAAAVAAAATDKRATVFRPPVEAAPQVLVEAAAAPVIEGPVFVSMSRGPRPHWGALAGGACALSGAAMLAWIAFGHLMHRQTHDTVTSADTVTANRNEPEAQRLARDVVGARGPVAGDVKTRTRSTASAREESPSISAAGYARSSTSTKATAASRVSGNDTVAHRRHALRDTNDSAHEKNRRHVARSTPGHPLSYVAAMANEMPRSAVPPAAQRTSPKPSTAGRYSPLAPSQLGTDEYADVTMFAATHLRDIAPPSRPASSNHAPAGNGTEWMNHMSQRRVTEVPDQFAK</sequence>
<evidence type="ECO:0000313" key="3">
    <source>
        <dbReference type="EMBL" id="QQC63844.1"/>
    </source>
</evidence>
<dbReference type="AlphaFoldDB" id="A0A7T4T8M8"/>
<evidence type="ECO:0000256" key="2">
    <source>
        <dbReference type="SAM" id="Phobius"/>
    </source>
</evidence>
<dbReference type="EMBL" id="CP066075">
    <property type="protein sequence ID" value="QQC63844.1"/>
    <property type="molecule type" value="Genomic_DNA"/>
</dbReference>
<protein>
    <recommendedName>
        <fullName evidence="5">Transmembrane protein</fullName>
    </recommendedName>
</protein>
<evidence type="ECO:0008006" key="5">
    <source>
        <dbReference type="Google" id="ProtNLM"/>
    </source>
</evidence>
<keyword evidence="2" id="KW-0472">Membrane</keyword>
<keyword evidence="4" id="KW-1185">Reference proteome</keyword>
<feature type="region of interest" description="Disordered" evidence="1">
    <location>
        <begin position="282"/>
        <end position="309"/>
    </location>
</feature>
<feature type="transmembrane region" description="Helical" evidence="2">
    <location>
        <begin position="129"/>
        <end position="150"/>
    </location>
</feature>
<feature type="compositionally biased region" description="Low complexity" evidence="1">
    <location>
        <begin position="218"/>
        <end position="231"/>
    </location>
</feature>
<evidence type="ECO:0000256" key="1">
    <source>
        <dbReference type="SAM" id="MobiDB-lite"/>
    </source>
</evidence>
<dbReference type="RefSeq" id="WP_042321797.1">
    <property type="nucleotide sequence ID" value="NZ_CP066075.1"/>
</dbReference>
<dbReference type="KEGG" id="pgis:I6I06_16385"/>
<gene>
    <name evidence="3" type="ORF">I6I06_16385</name>
</gene>
<feature type="compositionally biased region" description="Basic and acidic residues" evidence="1">
    <location>
        <begin position="245"/>
        <end position="254"/>
    </location>
</feature>
<evidence type="ECO:0000313" key="4">
    <source>
        <dbReference type="Proteomes" id="UP000595610"/>
    </source>
</evidence>
<keyword evidence="2" id="KW-0812">Transmembrane</keyword>
<proteinExistence type="predicted"/>
<dbReference type="Proteomes" id="UP000595610">
    <property type="component" value="Chromosome 1"/>
</dbReference>
<name>A0A7T4T8M8_9BURK</name>
<keyword evidence="2" id="KW-1133">Transmembrane helix</keyword>
<reference evidence="3 4" key="1">
    <citation type="submission" date="2020-12" db="EMBL/GenBank/DDBJ databases">
        <title>FDA dAtabase for Regulatory Grade micrObial Sequences (FDA-ARGOS): Supporting development and validation of Infectious Disease Dx tests.</title>
        <authorList>
            <person name="Nelson B."/>
            <person name="Plummer A."/>
            <person name="Tallon L."/>
            <person name="Sadzewicz L."/>
            <person name="Zhao X."/>
            <person name="Boylan J."/>
            <person name="Ott S."/>
            <person name="Bowen H."/>
            <person name="Vavikolanu K."/>
            <person name="Mehta A."/>
            <person name="Aluvathingal J."/>
            <person name="Nadendla S."/>
            <person name="Myers T."/>
            <person name="Yan Y."/>
            <person name="Sichtig H."/>
        </authorList>
    </citation>
    <scope>NUCLEOTIDE SEQUENCE [LARGE SCALE GENOMIC DNA]</scope>
    <source>
        <strain evidence="3 4">FDAARGOS_1049</strain>
    </source>
</reference>